<evidence type="ECO:0000256" key="3">
    <source>
        <dbReference type="PIRSR" id="PIRSR000103-1"/>
    </source>
</evidence>
<dbReference type="PANTHER" id="PTHR43580">
    <property type="entry name" value="OXIDOREDUCTASE GLYR1-RELATED"/>
    <property type="match status" value="1"/>
</dbReference>
<dbReference type="GO" id="GO:0016054">
    <property type="term" value="P:organic acid catabolic process"/>
    <property type="evidence" value="ECO:0007669"/>
    <property type="project" value="UniProtKB-ARBA"/>
</dbReference>
<dbReference type="GO" id="GO:0051287">
    <property type="term" value="F:NAD binding"/>
    <property type="evidence" value="ECO:0007669"/>
    <property type="project" value="InterPro"/>
</dbReference>
<evidence type="ECO:0000259" key="4">
    <source>
        <dbReference type="Pfam" id="PF03446"/>
    </source>
</evidence>
<reference evidence="6" key="1">
    <citation type="submission" date="2020-06" db="EMBL/GenBank/DDBJ databases">
        <title>Stable isotope informed genome-resolved metagenomics uncovers potential trophic interactions in rhizosphere soil.</title>
        <authorList>
            <person name="Starr E.P."/>
            <person name="Shi S."/>
            <person name="Blazewicz S.J."/>
            <person name="Koch B.J."/>
            <person name="Probst A.J."/>
            <person name="Hungate B.A."/>
            <person name="Pett-Ridge J."/>
            <person name="Firestone M.K."/>
            <person name="Banfield J.F."/>
        </authorList>
    </citation>
    <scope>NUCLEOTIDE SEQUENCE</scope>
    <source>
        <strain evidence="6">YM_69_17</strain>
    </source>
</reference>
<evidence type="ECO:0000256" key="1">
    <source>
        <dbReference type="ARBA" id="ARBA00023002"/>
    </source>
</evidence>
<dbReference type="InterPro" id="IPR036291">
    <property type="entry name" value="NAD(P)-bd_dom_sf"/>
</dbReference>
<dbReference type="InterPro" id="IPR002204">
    <property type="entry name" value="3-OH-isobutyrate_DH-rel_CS"/>
</dbReference>
<feature type="active site" evidence="3">
    <location>
        <position position="173"/>
    </location>
</feature>
<dbReference type="InterPro" id="IPR051265">
    <property type="entry name" value="HIBADH-related_NP60_sf"/>
</dbReference>
<dbReference type="SUPFAM" id="SSF51735">
    <property type="entry name" value="NAD(P)-binding Rossmann-fold domains"/>
    <property type="match status" value="1"/>
</dbReference>
<evidence type="ECO:0000313" key="7">
    <source>
        <dbReference type="Proteomes" id="UP000700706"/>
    </source>
</evidence>
<dbReference type="EMBL" id="JAEKLZ010000074">
    <property type="protein sequence ID" value="MBW8724087.1"/>
    <property type="molecule type" value="Genomic_DNA"/>
</dbReference>
<dbReference type="GO" id="GO:0016491">
    <property type="term" value="F:oxidoreductase activity"/>
    <property type="evidence" value="ECO:0007669"/>
    <property type="project" value="UniProtKB-KW"/>
</dbReference>
<feature type="domain" description="6-phosphogluconate dehydrogenase NADP-binding" evidence="4">
    <location>
        <begin position="6"/>
        <end position="158"/>
    </location>
</feature>
<name>A0A952KCI5_9PROT</name>
<dbReference type="Gene3D" id="1.10.1040.10">
    <property type="entry name" value="N-(1-d-carboxylethyl)-l-norvaline Dehydrogenase, domain 2"/>
    <property type="match status" value="1"/>
</dbReference>
<accession>A0A952KCI5</accession>
<feature type="domain" description="3-hydroxyisobutyrate dehydrogenase-like NAD-binding" evidence="5">
    <location>
        <begin position="168"/>
        <end position="284"/>
    </location>
</feature>
<dbReference type="InterPro" id="IPR006115">
    <property type="entry name" value="6PGDH_NADP-bd"/>
</dbReference>
<sequence>MAEKTRIGVVGLGSMGAAMAARLLDQGWPVAVWNRSPAAEEPLLAKGAVRAATPAEAASGGIVLSMVADDAALKSVTTGDAGILSGLPQDGVHVSMSTVSPGIAADLATAHEAAGVAYLGSPVFGRPPVAGSGQLRIAVSGPAAAKDKVRLMLETLGQVHDFGEAPEAANVVKLGGNFMIAAAIEAMAETFTLLEKHGVSSRQAHELYSSSIFAAPVYKLYGDAIVDRAFSPPGFRMPLGLKDVGLAMAAGEKAGVPLPFAAVLRERFIGSIARGRGDLDWSAIALDAAEAAWLKVD</sequence>
<dbReference type="GO" id="GO:0050661">
    <property type="term" value="F:NADP binding"/>
    <property type="evidence" value="ECO:0007669"/>
    <property type="project" value="InterPro"/>
</dbReference>
<evidence type="ECO:0000313" key="6">
    <source>
        <dbReference type="EMBL" id="MBW8724087.1"/>
    </source>
</evidence>
<dbReference type="Pfam" id="PF03446">
    <property type="entry name" value="NAD_binding_2"/>
    <property type="match status" value="1"/>
</dbReference>
<dbReference type="InterPro" id="IPR029154">
    <property type="entry name" value="HIBADH-like_NADP-bd"/>
</dbReference>
<dbReference type="InterPro" id="IPR008927">
    <property type="entry name" value="6-PGluconate_DH-like_C_sf"/>
</dbReference>
<dbReference type="Pfam" id="PF14833">
    <property type="entry name" value="NAD_binding_11"/>
    <property type="match status" value="1"/>
</dbReference>
<dbReference type="Proteomes" id="UP000700706">
    <property type="component" value="Unassembled WGS sequence"/>
</dbReference>
<dbReference type="Gene3D" id="3.40.50.720">
    <property type="entry name" value="NAD(P)-binding Rossmann-like Domain"/>
    <property type="match status" value="1"/>
</dbReference>
<dbReference type="InterPro" id="IPR013328">
    <property type="entry name" value="6PGD_dom2"/>
</dbReference>
<dbReference type="PIRSF" id="PIRSF000103">
    <property type="entry name" value="HIBADH"/>
    <property type="match status" value="1"/>
</dbReference>
<keyword evidence="2" id="KW-0520">NAD</keyword>
<dbReference type="InterPro" id="IPR015815">
    <property type="entry name" value="HIBADH-related"/>
</dbReference>
<comment type="caution">
    <text evidence="6">The sequence shown here is derived from an EMBL/GenBank/DDBJ whole genome shotgun (WGS) entry which is preliminary data.</text>
</comment>
<dbReference type="AlphaFoldDB" id="A0A952KCI5"/>
<dbReference type="PANTHER" id="PTHR43580:SF2">
    <property type="entry name" value="CYTOKINE-LIKE NUCLEAR FACTOR N-PAC"/>
    <property type="match status" value="1"/>
</dbReference>
<evidence type="ECO:0000256" key="2">
    <source>
        <dbReference type="ARBA" id="ARBA00023027"/>
    </source>
</evidence>
<organism evidence="6 7">
    <name type="scientific">Inquilinus limosus</name>
    <dbReference type="NCBI Taxonomy" id="171674"/>
    <lineage>
        <taxon>Bacteria</taxon>
        <taxon>Pseudomonadati</taxon>
        <taxon>Pseudomonadota</taxon>
        <taxon>Alphaproteobacteria</taxon>
        <taxon>Rhodospirillales</taxon>
        <taxon>Rhodospirillaceae</taxon>
        <taxon>Inquilinus</taxon>
    </lineage>
</organism>
<proteinExistence type="predicted"/>
<dbReference type="SUPFAM" id="SSF48179">
    <property type="entry name" value="6-phosphogluconate dehydrogenase C-terminal domain-like"/>
    <property type="match status" value="1"/>
</dbReference>
<protein>
    <submittedName>
        <fullName evidence="6">NAD(P)-dependent oxidoreductase</fullName>
    </submittedName>
</protein>
<gene>
    <name evidence="6" type="ORF">JF625_02860</name>
</gene>
<dbReference type="PROSITE" id="PS00895">
    <property type="entry name" value="3_HYDROXYISOBUT_DH"/>
    <property type="match status" value="1"/>
</dbReference>
<keyword evidence="1" id="KW-0560">Oxidoreductase</keyword>
<evidence type="ECO:0000259" key="5">
    <source>
        <dbReference type="Pfam" id="PF14833"/>
    </source>
</evidence>